<evidence type="ECO:0000259" key="8">
    <source>
        <dbReference type="Pfam" id="PF12804"/>
    </source>
</evidence>
<evidence type="ECO:0000256" key="5">
    <source>
        <dbReference type="ARBA" id="ARBA00022842"/>
    </source>
</evidence>
<dbReference type="InterPro" id="IPR025877">
    <property type="entry name" value="MobA-like_NTP_Trfase"/>
</dbReference>
<gene>
    <name evidence="9" type="ORF">VN24_17550</name>
</gene>
<dbReference type="SUPFAM" id="SSF53448">
    <property type="entry name" value="Nucleotide-diphospho-sugar transferases"/>
    <property type="match status" value="1"/>
</dbReference>
<evidence type="ECO:0000256" key="1">
    <source>
        <dbReference type="ARBA" id="ARBA00022490"/>
    </source>
</evidence>
<dbReference type="GO" id="GO:0005525">
    <property type="term" value="F:GTP binding"/>
    <property type="evidence" value="ECO:0007669"/>
    <property type="project" value="UniProtKB-KW"/>
</dbReference>
<evidence type="ECO:0000313" key="10">
    <source>
        <dbReference type="Proteomes" id="UP000032633"/>
    </source>
</evidence>
<dbReference type="KEGG" id="pbj:VN24_17550"/>
<evidence type="ECO:0000256" key="4">
    <source>
        <dbReference type="ARBA" id="ARBA00022741"/>
    </source>
</evidence>
<evidence type="ECO:0000256" key="2">
    <source>
        <dbReference type="ARBA" id="ARBA00022679"/>
    </source>
</evidence>
<feature type="domain" description="MobA-like NTP transferase" evidence="8">
    <location>
        <begin position="1"/>
        <end position="153"/>
    </location>
</feature>
<dbReference type="EMBL" id="CP011058">
    <property type="protein sequence ID" value="AJY76031.1"/>
    <property type="molecule type" value="Genomic_DNA"/>
</dbReference>
<keyword evidence="6" id="KW-0342">GTP-binding</keyword>
<dbReference type="HOGENOM" id="CLU_055597_2_1_9"/>
<proteinExistence type="predicted"/>
<keyword evidence="2" id="KW-0808">Transferase</keyword>
<dbReference type="Pfam" id="PF12804">
    <property type="entry name" value="NTP_transf_3"/>
    <property type="match status" value="1"/>
</dbReference>
<dbReference type="OrthoDB" id="9788394at2"/>
<dbReference type="InterPro" id="IPR013482">
    <property type="entry name" value="Molybde_CF_guanTrfase"/>
</dbReference>
<keyword evidence="4" id="KW-0547">Nucleotide-binding</keyword>
<dbReference type="GO" id="GO:0016779">
    <property type="term" value="F:nucleotidyltransferase activity"/>
    <property type="evidence" value="ECO:0007669"/>
    <property type="project" value="UniProtKB-ARBA"/>
</dbReference>
<organism evidence="9 10">
    <name type="scientific">Paenibacillus beijingensis</name>
    <dbReference type="NCBI Taxonomy" id="1126833"/>
    <lineage>
        <taxon>Bacteria</taxon>
        <taxon>Bacillati</taxon>
        <taxon>Bacillota</taxon>
        <taxon>Bacilli</taxon>
        <taxon>Bacillales</taxon>
        <taxon>Paenibacillaceae</taxon>
        <taxon>Paenibacillus</taxon>
    </lineage>
</organism>
<dbReference type="PANTHER" id="PTHR19136">
    <property type="entry name" value="MOLYBDENUM COFACTOR GUANYLYLTRANSFERASE"/>
    <property type="match status" value="1"/>
</dbReference>
<dbReference type="GO" id="GO:0006777">
    <property type="term" value="P:Mo-molybdopterin cofactor biosynthetic process"/>
    <property type="evidence" value="ECO:0007669"/>
    <property type="project" value="UniProtKB-KW"/>
</dbReference>
<dbReference type="AlphaFoldDB" id="A0A0D5NL85"/>
<accession>A0A0D5NL85</accession>
<dbReference type="CDD" id="cd02503">
    <property type="entry name" value="MobA"/>
    <property type="match status" value="1"/>
</dbReference>
<keyword evidence="7" id="KW-0501">Molybdenum cofactor biosynthesis</keyword>
<evidence type="ECO:0000256" key="6">
    <source>
        <dbReference type="ARBA" id="ARBA00023134"/>
    </source>
</evidence>
<dbReference type="STRING" id="1126833.VN24_17550"/>
<evidence type="ECO:0000256" key="7">
    <source>
        <dbReference type="ARBA" id="ARBA00023150"/>
    </source>
</evidence>
<dbReference type="PATRIC" id="fig|1126833.4.peg.3853"/>
<keyword evidence="1" id="KW-0963">Cytoplasm</keyword>
<keyword evidence="3" id="KW-0479">Metal-binding</keyword>
<dbReference type="GO" id="GO:0046872">
    <property type="term" value="F:metal ion binding"/>
    <property type="evidence" value="ECO:0007669"/>
    <property type="project" value="UniProtKB-KW"/>
</dbReference>
<evidence type="ECO:0000313" key="9">
    <source>
        <dbReference type="EMBL" id="AJY76031.1"/>
    </source>
</evidence>
<dbReference type="RefSeq" id="WP_045671459.1">
    <property type="nucleotide sequence ID" value="NZ_CP011058.1"/>
</dbReference>
<dbReference type="InterPro" id="IPR029044">
    <property type="entry name" value="Nucleotide-diphossugar_trans"/>
</dbReference>
<protein>
    <recommendedName>
        <fullName evidence="8">MobA-like NTP transferase domain-containing protein</fullName>
    </recommendedName>
</protein>
<sequence length="200" mass="21419">MAGGQSRRMNGVMKAHLPVAGIAMIDRVSAEMNGICGKVHAVVGTEAQQRAIGGGGLSVVVESEPGRGPLPALQTGLSLVRTPLAWVSACDMPLASSKAAAYMAEMLVRSGRMAAVPFVGGRLHPLQAVYRPECLPFIRKCVSAGELRMNAFLETVDVLQITENVLEEAGIDARFVINVNRPEEYEQICRIGNEFFQPNA</sequence>
<dbReference type="PANTHER" id="PTHR19136:SF81">
    <property type="entry name" value="MOLYBDENUM COFACTOR GUANYLYLTRANSFERASE"/>
    <property type="match status" value="1"/>
</dbReference>
<dbReference type="Gene3D" id="3.90.550.10">
    <property type="entry name" value="Spore Coat Polysaccharide Biosynthesis Protein SpsA, Chain A"/>
    <property type="match status" value="1"/>
</dbReference>
<evidence type="ECO:0000256" key="3">
    <source>
        <dbReference type="ARBA" id="ARBA00022723"/>
    </source>
</evidence>
<reference evidence="10" key="2">
    <citation type="submission" date="2015-03" db="EMBL/GenBank/DDBJ databases">
        <title>Genome sequence of Paenibacillus beijingensis strain DSM 24997T.</title>
        <authorList>
            <person name="Kwak Y."/>
            <person name="Shin J.-H."/>
        </authorList>
    </citation>
    <scope>NUCLEOTIDE SEQUENCE [LARGE SCALE GENOMIC DNA]</scope>
    <source>
        <strain evidence="10">DSM 24997</strain>
    </source>
</reference>
<name>A0A0D5NL85_9BACL</name>
<keyword evidence="10" id="KW-1185">Reference proteome</keyword>
<reference evidence="9 10" key="1">
    <citation type="journal article" date="2015" name="J. Biotechnol.">
        <title>Complete genome sequence of Paenibacillus beijingensis 7188(T) (=DSM 24997(T)), a novel rhizobacterium from jujube garden soil.</title>
        <authorList>
            <person name="Kwak Y."/>
            <person name="Shin J.H."/>
        </authorList>
    </citation>
    <scope>NUCLEOTIDE SEQUENCE [LARGE SCALE GENOMIC DNA]</scope>
    <source>
        <strain evidence="9 10">DSM 24997</strain>
    </source>
</reference>
<dbReference type="Proteomes" id="UP000032633">
    <property type="component" value="Chromosome"/>
</dbReference>
<keyword evidence="5" id="KW-0460">Magnesium</keyword>